<keyword evidence="2" id="KW-1185">Reference proteome</keyword>
<reference evidence="1 2" key="1">
    <citation type="submission" date="2020-08" db="EMBL/GenBank/DDBJ databases">
        <title>Genomic Encyclopedia of Type Strains, Phase IV (KMG-IV): sequencing the most valuable type-strain genomes for metagenomic binning, comparative biology and taxonomic classification.</title>
        <authorList>
            <person name="Goeker M."/>
        </authorList>
    </citation>
    <scope>NUCLEOTIDE SEQUENCE [LARGE SCALE GENOMIC DNA]</scope>
    <source>
        <strain evidence="1 2">YC6886</strain>
    </source>
</reference>
<dbReference type="Proteomes" id="UP000557717">
    <property type="component" value="Unassembled WGS sequence"/>
</dbReference>
<name>A0A840V8P1_9BACT</name>
<accession>A0A840V8P1</accession>
<dbReference type="EMBL" id="JACHFD010000026">
    <property type="protein sequence ID" value="MBB5353426.1"/>
    <property type="molecule type" value="Genomic_DNA"/>
</dbReference>
<protein>
    <submittedName>
        <fullName evidence="1">Uncharacterized protein</fullName>
    </submittedName>
</protein>
<proteinExistence type="predicted"/>
<evidence type="ECO:0000313" key="1">
    <source>
        <dbReference type="EMBL" id="MBB5353426.1"/>
    </source>
</evidence>
<gene>
    <name evidence="1" type="ORF">HNR46_003687</name>
</gene>
<comment type="caution">
    <text evidence="1">The sequence shown here is derived from an EMBL/GenBank/DDBJ whole genome shotgun (WGS) entry which is preliminary data.</text>
</comment>
<evidence type="ECO:0000313" key="2">
    <source>
        <dbReference type="Proteomes" id="UP000557717"/>
    </source>
</evidence>
<dbReference type="AlphaFoldDB" id="A0A840V8P1"/>
<sequence length="30" mass="3549">MCPLVVQSAGRMNRLETMTSPRVLWLLLFW</sequence>
<organism evidence="1 2">
    <name type="scientific">Haloferula luteola</name>
    <dbReference type="NCBI Taxonomy" id="595692"/>
    <lineage>
        <taxon>Bacteria</taxon>
        <taxon>Pseudomonadati</taxon>
        <taxon>Verrucomicrobiota</taxon>
        <taxon>Verrucomicrobiia</taxon>
        <taxon>Verrucomicrobiales</taxon>
        <taxon>Verrucomicrobiaceae</taxon>
        <taxon>Haloferula</taxon>
    </lineage>
</organism>